<evidence type="ECO:0000313" key="5">
    <source>
        <dbReference type="Proteomes" id="UP001054252"/>
    </source>
</evidence>
<dbReference type="GO" id="GO:0010468">
    <property type="term" value="P:regulation of gene expression"/>
    <property type="evidence" value="ECO:0007669"/>
    <property type="project" value="InterPro"/>
</dbReference>
<evidence type="ECO:0000259" key="3">
    <source>
        <dbReference type="Pfam" id="PF24620"/>
    </source>
</evidence>
<feature type="compositionally biased region" description="Polar residues" evidence="1">
    <location>
        <begin position="747"/>
        <end position="759"/>
    </location>
</feature>
<feature type="compositionally biased region" description="Polar residues" evidence="1">
    <location>
        <begin position="253"/>
        <end position="263"/>
    </location>
</feature>
<dbReference type="EMBL" id="BPVZ01000005">
    <property type="protein sequence ID" value="GKU91178.1"/>
    <property type="molecule type" value="Genomic_DNA"/>
</dbReference>
<name>A0AAV5HQV4_9ROSI</name>
<feature type="compositionally biased region" description="Polar residues" evidence="1">
    <location>
        <begin position="799"/>
        <end position="808"/>
    </location>
</feature>
<keyword evidence="5" id="KW-1185">Reference proteome</keyword>
<dbReference type="Gene3D" id="3.40.50.1010">
    <property type="entry name" value="5'-nuclease"/>
    <property type="match status" value="1"/>
</dbReference>
<evidence type="ECO:0008006" key="6">
    <source>
        <dbReference type="Google" id="ProtNLM"/>
    </source>
</evidence>
<dbReference type="Pfam" id="PF24620">
    <property type="entry name" value="DUF7625"/>
    <property type="match status" value="1"/>
</dbReference>
<feature type="compositionally biased region" description="Polar residues" evidence="1">
    <location>
        <begin position="398"/>
        <end position="416"/>
    </location>
</feature>
<sequence>MGHEAAAAEAQYAKAKTSVWWDIENCAVPKGCDPHAIAQNIASALTNIGYCGPVSISAYGDTKSISVSAQHALSSTGVTLNHVPAGIKDASDKKILVDMLLWAVDNPAPANYLLISGDRDFSNALHQLRMRRYNILLAQPLKASAPLIAAAKTVWLWTNLVVGGPPLPNGEPQQLGNGRSFNSVSTSGLVHIPLSDAIRISFPEVSKLNISGNSNGLHDSSLSVQQKQTIVQSNDAINNPPNSQNGRMVPNMPQFQHDPQSNGYPLGPEYPSSSSSLVTSSVNPGNVTWRSPGCPEPSEFVQGLLGVIILALNALKNENIMPAEANVANSKNESVKIKEVVSNAEKGEKEERGKSSFGLEDGQATTGKSWRKNESVDVAIAAAEPQSKGELDRKLPPSRTNKINNWSTTKKSTRNGNGVGSGFDRGERGERGGFFDSQSKGDEVDSWVSNMSDNNYTEALGRFDDHFERRSNFDSLKSRDSPRDSDKKNEESGSDGIRPKHVLQPWTVPSNEKGKGESPVVKPKVSNPFGEARPREEVLAEKGKDWKEIEEKLDVMKIKEVVSGADKGERARPREEVLAEKGKDWKEIEEKLEAMKIKEVVLVADKGERGRSSFWLGNEQASTERSWRKNESVDAATAAIEPHSEDGKGESPVVKPKGSNPFGEARPREEVLAEKGKDWKEIEEKLEAMKIKEVVSGADKGERGRSSFWLGNEQASTKSSWRKNESVDDAAAAAVEPHSEEELNRELPQSCSDEVNNLSAAKRSTGNGNGFGSGFDRREREEGGGFSYLKWEADEADSWVSNKTNNNYAEVPRTFGGDFERRSSFDPLQLGDSSRDSENWAKKKEESGSVGVNPRLVLQPLMVPLNEDGKRESRVTKPRGSNLFGEARPREEVLAKKGKDRKEIKEKRKVGKIKEVDSGVENGKRGERRSSFWPRNGGASTERSWRKNKSAAAAVAEPQSVEKTDINCNDAEN</sequence>
<protein>
    <recommendedName>
        <fullName evidence="6">Limkain-b1</fullName>
    </recommendedName>
</protein>
<feature type="region of interest" description="Disordered" evidence="1">
    <location>
        <begin position="619"/>
        <end position="673"/>
    </location>
</feature>
<feature type="region of interest" description="Disordered" evidence="1">
    <location>
        <begin position="462"/>
        <end position="538"/>
    </location>
</feature>
<dbReference type="PANTHER" id="PTHR14379:SF7">
    <property type="entry name" value="ENDONUCLEASE OR GLYCOSYL HYDROLASE-RELATED"/>
    <property type="match status" value="1"/>
</dbReference>
<feature type="compositionally biased region" description="Basic and acidic residues" evidence="1">
    <location>
        <begin position="887"/>
        <end position="930"/>
    </location>
</feature>
<dbReference type="GO" id="GO:0004540">
    <property type="term" value="F:RNA nuclease activity"/>
    <property type="evidence" value="ECO:0007669"/>
    <property type="project" value="InterPro"/>
</dbReference>
<dbReference type="InterPro" id="IPR021139">
    <property type="entry name" value="NYN"/>
</dbReference>
<dbReference type="InterPro" id="IPR056042">
    <property type="entry name" value="DUF7625"/>
</dbReference>
<evidence type="ECO:0000313" key="4">
    <source>
        <dbReference type="EMBL" id="GKU91178.1"/>
    </source>
</evidence>
<comment type="caution">
    <text evidence="4">The sequence shown here is derived from an EMBL/GenBank/DDBJ whole genome shotgun (WGS) entry which is preliminary data.</text>
</comment>
<gene>
    <name evidence="4" type="ORF">SLEP1_g5086</name>
</gene>
<feature type="compositionally biased region" description="Basic and acidic residues" evidence="1">
    <location>
        <begin position="462"/>
        <end position="491"/>
    </location>
</feature>
<feature type="compositionally biased region" description="Polar residues" evidence="1">
    <location>
        <begin position="236"/>
        <end position="246"/>
    </location>
</feature>
<reference evidence="4 5" key="1">
    <citation type="journal article" date="2021" name="Commun. Biol.">
        <title>The genome of Shorea leprosula (Dipterocarpaceae) highlights the ecological relevance of drought in aseasonal tropical rainforests.</title>
        <authorList>
            <person name="Ng K.K.S."/>
            <person name="Kobayashi M.J."/>
            <person name="Fawcett J.A."/>
            <person name="Hatakeyama M."/>
            <person name="Paape T."/>
            <person name="Ng C.H."/>
            <person name="Ang C.C."/>
            <person name="Tnah L.H."/>
            <person name="Lee C.T."/>
            <person name="Nishiyama T."/>
            <person name="Sese J."/>
            <person name="O'Brien M.J."/>
            <person name="Copetti D."/>
            <person name="Mohd Noor M.I."/>
            <person name="Ong R.C."/>
            <person name="Putra M."/>
            <person name="Sireger I.Z."/>
            <person name="Indrioko S."/>
            <person name="Kosugi Y."/>
            <person name="Izuno A."/>
            <person name="Isagi Y."/>
            <person name="Lee S.L."/>
            <person name="Shimizu K.K."/>
        </authorList>
    </citation>
    <scope>NUCLEOTIDE SEQUENCE [LARGE SCALE GENOMIC DNA]</scope>
    <source>
        <strain evidence="4">214</strain>
    </source>
</reference>
<feature type="region of interest" description="Disordered" evidence="1">
    <location>
        <begin position="698"/>
        <end position="780"/>
    </location>
</feature>
<dbReference type="Pfam" id="PF01936">
    <property type="entry name" value="NYN"/>
    <property type="match status" value="1"/>
</dbReference>
<feature type="compositionally biased region" description="Basic and acidic residues" evidence="1">
    <location>
        <begin position="343"/>
        <end position="354"/>
    </location>
</feature>
<feature type="compositionally biased region" description="Basic and acidic residues" evidence="1">
    <location>
        <begin position="833"/>
        <end position="847"/>
    </location>
</feature>
<accession>A0AAV5HQV4</accession>
<dbReference type="InterPro" id="IPR010433">
    <property type="entry name" value="EIF-4B_pln"/>
</dbReference>
<dbReference type="GO" id="GO:0003743">
    <property type="term" value="F:translation initiation factor activity"/>
    <property type="evidence" value="ECO:0007669"/>
    <property type="project" value="InterPro"/>
</dbReference>
<feature type="compositionally biased region" description="Basic and acidic residues" evidence="1">
    <location>
        <begin position="424"/>
        <end position="443"/>
    </location>
</feature>
<dbReference type="InterPro" id="IPR024768">
    <property type="entry name" value="Marf1"/>
</dbReference>
<dbReference type="Proteomes" id="UP001054252">
    <property type="component" value="Unassembled WGS sequence"/>
</dbReference>
<dbReference type="Pfam" id="PF06273">
    <property type="entry name" value="eIF-4B"/>
    <property type="match status" value="3"/>
</dbReference>
<dbReference type="CDD" id="cd10910">
    <property type="entry name" value="PIN_limkain_b1_N_like"/>
    <property type="match status" value="1"/>
</dbReference>
<feature type="region of interest" description="Disordered" evidence="1">
    <location>
        <begin position="236"/>
        <end position="263"/>
    </location>
</feature>
<feature type="region of interest" description="Disordered" evidence="1">
    <location>
        <begin position="343"/>
        <end position="450"/>
    </location>
</feature>
<feature type="region of interest" description="Disordered" evidence="1">
    <location>
        <begin position="799"/>
        <end position="973"/>
    </location>
</feature>
<feature type="domain" description="NYN" evidence="2">
    <location>
        <begin position="16"/>
        <end position="153"/>
    </location>
</feature>
<evidence type="ECO:0000259" key="2">
    <source>
        <dbReference type="Pfam" id="PF01936"/>
    </source>
</evidence>
<dbReference type="PANTHER" id="PTHR14379">
    <property type="entry name" value="LIMKAIN B LKAP"/>
    <property type="match status" value="1"/>
</dbReference>
<feature type="domain" description="DUF7625" evidence="3">
    <location>
        <begin position="291"/>
        <end position="329"/>
    </location>
</feature>
<evidence type="ECO:0000256" key="1">
    <source>
        <dbReference type="SAM" id="MobiDB-lite"/>
    </source>
</evidence>
<dbReference type="GO" id="GO:0005777">
    <property type="term" value="C:peroxisome"/>
    <property type="evidence" value="ECO:0007669"/>
    <property type="project" value="InterPro"/>
</dbReference>
<organism evidence="4 5">
    <name type="scientific">Rubroshorea leprosula</name>
    <dbReference type="NCBI Taxonomy" id="152421"/>
    <lineage>
        <taxon>Eukaryota</taxon>
        <taxon>Viridiplantae</taxon>
        <taxon>Streptophyta</taxon>
        <taxon>Embryophyta</taxon>
        <taxon>Tracheophyta</taxon>
        <taxon>Spermatophyta</taxon>
        <taxon>Magnoliopsida</taxon>
        <taxon>eudicotyledons</taxon>
        <taxon>Gunneridae</taxon>
        <taxon>Pentapetalae</taxon>
        <taxon>rosids</taxon>
        <taxon>malvids</taxon>
        <taxon>Malvales</taxon>
        <taxon>Dipterocarpaceae</taxon>
        <taxon>Rubroshorea</taxon>
    </lineage>
</organism>
<dbReference type="AlphaFoldDB" id="A0AAV5HQV4"/>
<proteinExistence type="predicted"/>